<evidence type="ECO:0000256" key="2">
    <source>
        <dbReference type="ARBA" id="ARBA00022729"/>
    </source>
</evidence>
<dbReference type="EMBL" id="JACHNF010000001">
    <property type="protein sequence ID" value="MBB5978857.1"/>
    <property type="molecule type" value="Genomic_DNA"/>
</dbReference>
<dbReference type="InterPro" id="IPR028082">
    <property type="entry name" value="Peripla_BP_I"/>
</dbReference>
<dbReference type="PANTHER" id="PTHR47151:SF2">
    <property type="entry name" value="AMINO ACID BINDING PROTEIN"/>
    <property type="match status" value="1"/>
</dbReference>
<dbReference type="Gene3D" id="3.40.50.2300">
    <property type="match status" value="2"/>
</dbReference>
<accession>A0A841DR86</accession>
<evidence type="ECO:0000259" key="3">
    <source>
        <dbReference type="Pfam" id="PF13458"/>
    </source>
</evidence>
<reference evidence="4 5" key="1">
    <citation type="submission" date="2020-08" db="EMBL/GenBank/DDBJ databases">
        <title>Sequencing the genomes of 1000 actinobacteria strains.</title>
        <authorList>
            <person name="Klenk H.-P."/>
        </authorList>
    </citation>
    <scope>NUCLEOTIDE SEQUENCE [LARGE SCALE GENOMIC DNA]</scope>
    <source>
        <strain evidence="4 5">DSM 17294</strain>
    </source>
</reference>
<dbReference type="RefSeq" id="WP_202887300.1">
    <property type="nucleotide sequence ID" value="NZ_BAAAVN010000001.1"/>
</dbReference>
<dbReference type="AlphaFoldDB" id="A0A841DR86"/>
<dbReference type="SUPFAM" id="SSF53822">
    <property type="entry name" value="Periplasmic binding protein-like I"/>
    <property type="match status" value="1"/>
</dbReference>
<feature type="domain" description="Leucine-binding protein" evidence="3">
    <location>
        <begin position="46"/>
        <end position="400"/>
    </location>
</feature>
<protein>
    <submittedName>
        <fullName evidence="4">Branched-chain amino acid transport system substrate-binding protein</fullName>
    </submittedName>
</protein>
<dbReference type="Pfam" id="PF13458">
    <property type="entry name" value="Peripla_BP_6"/>
    <property type="match status" value="1"/>
</dbReference>
<evidence type="ECO:0000256" key="1">
    <source>
        <dbReference type="ARBA" id="ARBA00010062"/>
    </source>
</evidence>
<dbReference type="InterPro" id="IPR028081">
    <property type="entry name" value="Leu-bd"/>
</dbReference>
<keyword evidence="2" id="KW-0732">Signal</keyword>
<organism evidence="4 5">
    <name type="scientific">Kribbella solani</name>
    <dbReference type="NCBI Taxonomy" id="236067"/>
    <lineage>
        <taxon>Bacteria</taxon>
        <taxon>Bacillati</taxon>
        <taxon>Actinomycetota</taxon>
        <taxon>Actinomycetes</taxon>
        <taxon>Propionibacteriales</taxon>
        <taxon>Kribbellaceae</taxon>
        <taxon>Kribbella</taxon>
    </lineage>
</organism>
<dbReference type="Proteomes" id="UP000558997">
    <property type="component" value="Unassembled WGS sequence"/>
</dbReference>
<proteinExistence type="inferred from homology"/>
<evidence type="ECO:0000313" key="4">
    <source>
        <dbReference type="EMBL" id="MBB5978857.1"/>
    </source>
</evidence>
<comment type="caution">
    <text evidence="4">The sequence shown here is derived from an EMBL/GenBank/DDBJ whole genome shotgun (WGS) entry which is preliminary data.</text>
</comment>
<keyword evidence="5" id="KW-1185">Reference proteome</keyword>
<name>A0A841DR86_9ACTN</name>
<evidence type="ECO:0000313" key="5">
    <source>
        <dbReference type="Proteomes" id="UP000558997"/>
    </source>
</evidence>
<dbReference type="CDD" id="cd06342">
    <property type="entry name" value="PBP1_ABC_LIVBP-like"/>
    <property type="match status" value="1"/>
</dbReference>
<dbReference type="PANTHER" id="PTHR47151">
    <property type="entry name" value="LEU/ILE/VAL-BINDING ABC TRANSPORTER SUBUNIT"/>
    <property type="match status" value="1"/>
</dbReference>
<sequence length="413" mass="42898">MGGTVHQRSVVRVGASLIVASLALTACGSRSGNDSGGGSGGSTKTAKIGVIAPLSGDLSALGLGIQHSVELAVKQANDSNAIPGWKLEVDAKDDEAKTEPGKNAATALASDANVIGVVGTLNTSTSQQVQPVLAPKNIVQVSPANTGPGLTQGANWQTDPKRPYPTYFRTCTTDAVQGPFAARYLYETAKITKVATIHDKKAYGQGLVGTFTEEFKKLGGQVVAAQTINPDDSNYQAVISAVKPSNPQAVYYGGEYPNAGPLSQQMKAAGLNVPLMGGDGIFDPKYITLAGKTSDGDLATSVGAPVDTLASAKKFVADYNAQNYKEPYAAYGGYSFDAANAIIEALKTSLKDAKDVESARQATVDAMSKVSFEGVTGKVSFDQYGDTTSKVLTVYKVAGGKWSTVETKAFEDK</sequence>
<gene>
    <name evidence="4" type="ORF">HDA44_002198</name>
</gene>
<comment type="similarity">
    <text evidence="1">Belongs to the leucine-binding protein family.</text>
</comment>